<evidence type="ECO:0000256" key="4">
    <source>
        <dbReference type="ARBA" id="ARBA00022692"/>
    </source>
</evidence>
<dbReference type="SUPFAM" id="SSF161093">
    <property type="entry name" value="MgtE membrane domain-like"/>
    <property type="match status" value="1"/>
</dbReference>
<keyword evidence="8" id="KW-0129">CBS domain</keyword>
<protein>
    <recommendedName>
        <fullName evidence="9">Magnesium transporter MgtE</fullName>
    </recommendedName>
</protein>
<dbReference type="EMBL" id="LWDV01000010">
    <property type="protein sequence ID" value="OCL25210.1"/>
    <property type="molecule type" value="Genomic_DNA"/>
</dbReference>
<dbReference type="PANTHER" id="PTHR43773">
    <property type="entry name" value="MAGNESIUM TRANSPORTER MGTE"/>
    <property type="match status" value="1"/>
</dbReference>
<feature type="transmembrane region" description="Helical" evidence="9">
    <location>
        <begin position="383"/>
        <end position="404"/>
    </location>
</feature>
<gene>
    <name evidence="11" type="ORF">U472_12645</name>
</gene>
<dbReference type="Pfam" id="PF00571">
    <property type="entry name" value="CBS"/>
    <property type="match status" value="2"/>
</dbReference>
<feature type="transmembrane region" description="Helical" evidence="9">
    <location>
        <begin position="285"/>
        <end position="307"/>
    </location>
</feature>
<comment type="subunit">
    <text evidence="9">Homodimer.</text>
</comment>
<dbReference type="CDD" id="cd04606">
    <property type="entry name" value="CBS_pair_Mg_transporter"/>
    <property type="match status" value="1"/>
</dbReference>
<keyword evidence="5 9" id="KW-0460">Magnesium</keyword>
<evidence type="ECO:0000256" key="5">
    <source>
        <dbReference type="ARBA" id="ARBA00022842"/>
    </source>
</evidence>
<sequence>MRESLLLDIKAKLEEKNIESLKPILEDLYPADITELIDELSMEEVEDIIPAIPLKKMAYALTEFDYHVKHTILNLVKPEDLRIILDNMYADDIADFLGTLSIGQTKELLKLMRKEDAEQIRNLLGYDEDSAGGIMTTEYIAIKEGKTVGEALDIVREVAREAEMIYYIYVVNQTKQLMGVLSMRELITANPEKKIKDLIQKKVIHVRLDLDQEEVARIISKYDLLAVPVVNHQKQLLGIITVDDIIDVIEEEATEDIYKMAATSEVDFEDGHSSILKAALKRSPWLIVLLFASILSGSVIDIFSNLLNSVVALALFMPTLAGTGGNAGTQSLAIVVRGLATGDIDSKDLFMHLFNEIKVGGLVALICGSIIALVAFVWQGNYILGVVVGLAMFCNILTATFVGTTTPFILDYFGIDPAVAAGPFITTVIDASGLFIYFTLARLFLNHLT</sequence>
<dbReference type="GO" id="GO:0015095">
    <property type="term" value="F:magnesium ion transmembrane transporter activity"/>
    <property type="evidence" value="ECO:0007669"/>
    <property type="project" value="UniProtKB-UniRule"/>
</dbReference>
<dbReference type="Pfam" id="PF03448">
    <property type="entry name" value="MgtE_N"/>
    <property type="match status" value="1"/>
</dbReference>
<evidence type="ECO:0000256" key="3">
    <source>
        <dbReference type="ARBA" id="ARBA00022448"/>
    </source>
</evidence>
<keyword evidence="9" id="KW-0479">Metal-binding</keyword>
<dbReference type="Gene3D" id="3.10.580.10">
    <property type="entry name" value="CBS-domain"/>
    <property type="match status" value="1"/>
</dbReference>
<keyword evidence="3 9" id="KW-0813">Transport</keyword>
<dbReference type="NCBIfam" id="TIGR00400">
    <property type="entry name" value="mgtE"/>
    <property type="match status" value="1"/>
</dbReference>
<dbReference type="Pfam" id="PF01769">
    <property type="entry name" value="MgtE"/>
    <property type="match status" value="1"/>
</dbReference>
<evidence type="ECO:0000256" key="8">
    <source>
        <dbReference type="PROSITE-ProRule" id="PRU00703"/>
    </source>
</evidence>
<evidence type="ECO:0000259" key="10">
    <source>
        <dbReference type="PROSITE" id="PS51371"/>
    </source>
</evidence>
<dbReference type="InterPro" id="IPR038076">
    <property type="entry name" value="MgtE_N_sf"/>
</dbReference>
<dbReference type="SMART" id="SM00116">
    <property type="entry name" value="CBS"/>
    <property type="match status" value="2"/>
</dbReference>
<keyword evidence="7 9" id="KW-0472">Membrane</keyword>
<keyword evidence="9" id="KW-1003">Cell membrane</keyword>
<reference evidence="11 12" key="2">
    <citation type="submission" date="2016-08" db="EMBL/GenBank/DDBJ databases">
        <title>Orenia metallireducens sp. nov. strain Z6, a Novel Metal-reducing Firmicute from the Deep Subsurface.</title>
        <authorList>
            <person name="Maxim B.I."/>
            <person name="Kenneth K."/>
            <person name="Flynn T.M."/>
            <person name="Oloughlin E.J."/>
            <person name="Locke R.A."/>
            <person name="Weber J.R."/>
            <person name="Egan S.M."/>
            <person name="Mackie R.I."/>
            <person name="Cann I.K."/>
        </authorList>
    </citation>
    <scope>NUCLEOTIDE SEQUENCE [LARGE SCALE GENOMIC DNA]</scope>
    <source>
        <strain evidence="11 12">Z6</strain>
    </source>
</reference>
<dbReference type="SMART" id="SM00924">
    <property type="entry name" value="MgtE_N"/>
    <property type="match status" value="1"/>
</dbReference>
<dbReference type="Proteomes" id="UP000093514">
    <property type="component" value="Unassembled WGS sequence"/>
</dbReference>
<evidence type="ECO:0000256" key="6">
    <source>
        <dbReference type="ARBA" id="ARBA00022989"/>
    </source>
</evidence>
<dbReference type="InterPro" id="IPR000644">
    <property type="entry name" value="CBS_dom"/>
</dbReference>
<dbReference type="InterPro" id="IPR006668">
    <property type="entry name" value="Mg_transptr_MgtE_intracell_dom"/>
</dbReference>
<comment type="caution">
    <text evidence="9">Lacks conserved residue(s) required for the propagation of feature annotation.</text>
</comment>
<reference evidence="12" key="1">
    <citation type="submission" date="2016-07" db="EMBL/GenBank/DDBJ databases">
        <authorList>
            <person name="Florea S."/>
            <person name="Webb J.S."/>
            <person name="Jaromczyk J."/>
            <person name="Schardl C.L."/>
        </authorList>
    </citation>
    <scope>NUCLEOTIDE SEQUENCE [LARGE SCALE GENOMIC DNA]</scope>
    <source>
        <strain evidence="12">Z6</strain>
    </source>
</reference>
<feature type="domain" description="CBS" evidence="10">
    <location>
        <begin position="135"/>
        <end position="198"/>
    </location>
</feature>
<accession>A0A1C0A4Z5</accession>
<name>A0A1C0A4Z5_9FIRM</name>
<evidence type="ECO:0000256" key="7">
    <source>
        <dbReference type="ARBA" id="ARBA00023136"/>
    </source>
</evidence>
<comment type="similarity">
    <text evidence="2 9">Belongs to the SLC41A transporter family.</text>
</comment>
<comment type="function">
    <text evidence="9">Acts as a magnesium transporter.</text>
</comment>
<organism evidence="11 12">
    <name type="scientific">Orenia metallireducens</name>
    <dbReference type="NCBI Taxonomy" id="1413210"/>
    <lineage>
        <taxon>Bacteria</taxon>
        <taxon>Bacillati</taxon>
        <taxon>Bacillota</taxon>
        <taxon>Clostridia</taxon>
        <taxon>Halanaerobiales</taxon>
        <taxon>Halobacteroidaceae</taxon>
        <taxon>Orenia</taxon>
    </lineage>
</organism>
<dbReference type="AlphaFoldDB" id="A0A1C0A4Z5"/>
<comment type="subcellular location">
    <subcellularLocation>
        <location evidence="9">Cell membrane</location>
        <topology evidence="9">Multi-pass membrane protein</topology>
    </subcellularLocation>
    <subcellularLocation>
        <location evidence="1">Membrane</location>
        <topology evidence="1">Multi-pass membrane protein</topology>
    </subcellularLocation>
</comment>
<dbReference type="GO" id="GO:0046872">
    <property type="term" value="F:metal ion binding"/>
    <property type="evidence" value="ECO:0007669"/>
    <property type="project" value="UniProtKB-KW"/>
</dbReference>
<keyword evidence="6 9" id="KW-1133">Transmembrane helix</keyword>
<keyword evidence="12" id="KW-1185">Reference proteome</keyword>
<dbReference type="SUPFAM" id="SSF158791">
    <property type="entry name" value="MgtE N-terminal domain-like"/>
    <property type="match status" value="1"/>
</dbReference>
<dbReference type="InterPro" id="IPR006669">
    <property type="entry name" value="MgtE_transporter"/>
</dbReference>
<dbReference type="OrthoDB" id="9790355at2"/>
<evidence type="ECO:0000256" key="1">
    <source>
        <dbReference type="ARBA" id="ARBA00004141"/>
    </source>
</evidence>
<dbReference type="Gene3D" id="1.10.357.20">
    <property type="entry name" value="SLC41 divalent cation transporters, integral membrane domain"/>
    <property type="match status" value="1"/>
</dbReference>
<feature type="transmembrane region" description="Helical" evidence="9">
    <location>
        <begin position="359"/>
        <end position="378"/>
    </location>
</feature>
<feature type="domain" description="CBS" evidence="10">
    <location>
        <begin position="199"/>
        <end position="255"/>
    </location>
</feature>
<evidence type="ECO:0000313" key="12">
    <source>
        <dbReference type="Proteomes" id="UP000093514"/>
    </source>
</evidence>
<dbReference type="InterPro" id="IPR036739">
    <property type="entry name" value="SLC41_membr_dom_sf"/>
</dbReference>
<proteinExistence type="inferred from homology"/>
<evidence type="ECO:0000313" key="11">
    <source>
        <dbReference type="EMBL" id="OCL25210.1"/>
    </source>
</evidence>
<dbReference type="Gene3D" id="1.25.60.10">
    <property type="entry name" value="MgtE N-terminal domain-like"/>
    <property type="match status" value="1"/>
</dbReference>
<dbReference type="InterPro" id="IPR006667">
    <property type="entry name" value="SLC41_membr_dom"/>
</dbReference>
<evidence type="ECO:0000256" key="2">
    <source>
        <dbReference type="ARBA" id="ARBA00009749"/>
    </source>
</evidence>
<comment type="caution">
    <text evidence="11">The sequence shown here is derived from an EMBL/GenBank/DDBJ whole genome shotgun (WGS) entry which is preliminary data.</text>
</comment>
<dbReference type="InterPro" id="IPR046342">
    <property type="entry name" value="CBS_dom_sf"/>
</dbReference>
<feature type="transmembrane region" description="Helical" evidence="9">
    <location>
        <begin position="424"/>
        <end position="445"/>
    </location>
</feature>
<dbReference type="GO" id="GO:0005886">
    <property type="term" value="C:plasma membrane"/>
    <property type="evidence" value="ECO:0007669"/>
    <property type="project" value="UniProtKB-SubCell"/>
</dbReference>
<dbReference type="SUPFAM" id="SSF54631">
    <property type="entry name" value="CBS-domain pair"/>
    <property type="match status" value="1"/>
</dbReference>
<evidence type="ECO:0000256" key="9">
    <source>
        <dbReference type="RuleBase" id="RU362011"/>
    </source>
</evidence>
<dbReference type="RefSeq" id="WP_068719089.1">
    <property type="nucleotide sequence ID" value="NZ_LWDV01000010.1"/>
</dbReference>
<dbReference type="PANTHER" id="PTHR43773:SF1">
    <property type="entry name" value="MAGNESIUM TRANSPORTER MGTE"/>
    <property type="match status" value="1"/>
</dbReference>
<dbReference type="PROSITE" id="PS51371">
    <property type="entry name" value="CBS"/>
    <property type="match status" value="2"/>
</dbReference>
<keyword evidence="4 9" id="KW-0812">Transmembrane</keyword>